<dbReference type="Gene3D" id="3.20.20.80">
    <property type="entry name" value="Glycosidases"/>
    <property type="match status" value="1"/>
</dbReference>
<dbReference type="RefSeq" id="WP_344911105.1">
    <property type="nucleotide sequence ID" value="NZ_BAAAYO010000010.1"/>
</dbReference>
<dbReference type="SUPFAM" id="SSF51445">
    <property type="entry name" value="(Trans)glycosidases"/>
    <property type="match status" value="1"/>
</dbReference>
<dbReference type="InterPro" id="IPR006102">
    <property type="entry name" value="Ig-like_GH2"/>
</dbReference>
<dbReference type="PANTHER" id="PTHR42732:SF1">
    <property type="entry name" value="BETA-MANNOSIDASE"/>
    <property type="match status" value="1"/>
</dbReference>
<gene>
    <name evidence="7" type="ORF">ACFFNY_11785</name>
</gene>
<sequence>MRTRVAGIPVNAVVRGEARSVFSLDGTWKLKLDPANRGMAEQWASRPLETEQFCSVPGGIQSVKELAEPYPSVVGMQNGYLGTAWLECGFGLPEAFAGGRQVWIKFGGVAPAAHIWMNGQYVGYHSHAPVSAKWNVTDLVSSGEGNRVTVAVVEEDKGMLGGLRFGEMFWSGVYRSVEIEAAGDIRLENVYLRPDEEGKRLIVEGVVCNDRSVAVQVVPAFRADWRANLENARLYRAEQIEVRPGEQAPISFAAKLPDTKRWSCGEPHLYTMSVVLLEKKQLIDEYRTRLGIRHFGPEGAALRLNGKPFMARGVGQEYFSPTIAPLVDRELIRARFRSVKEHGFNFVRYHTYTPTPEELDIADELGLLLVSEISLVSNFGKTFPVPEGLELLREHIVQTRNHPSLGMYGLGNEGSQLMIIREDEREHARAGYAAIKRHAPGHPAIIAFGMQGELPGLPNDAETPHLWSHQFLWAYDGLSRIPWRALAPLAAEKPCIVHEYGKFGVWPDAAEESLYPPDGFAASFGVKGRKALQAAGIGEWETAIIANSRKLAFLCNTSAIEQARRQPNVDGYVMWTFFRHGGRNAGYVDDMGGKPDFDPALYREGCNAPLAVLIDRDFDRRTWFGGEQIEIGVHLSNYSGSALRGAIVEWRIGDSGETWLEGRFEVAGFADGRNGPAGSIRGIVPVKPSPAKIGLSIRVRAGERIVSANRWDFWAFPLRRRETETMIACDFADAAYARSFRSRVPGAVRLADLDSMVRGCRSWAGPDYAATLESFRPQLFVADRFGEEARLMLGHGIPVLLLDTGCFGDDWYPATHPSGTNGFDYYRQFSSFRAGWDKGNIATIVHDDPLLGDFPHEGYCDAQFYSMVQEASPLRLEAVAGTIGVRGAAVVRSVPRMQTEETDSVILQDPNARNEQKQWIMRQIATEDRAYLLKTETAGVQLAVCSLRLFDDPAGSYMLDSLLEGMIGDPA</sequence>
<protein>
    <submittedName>
        <fullName evidence="7">Glycoside hydrolase family 2 protein</fullName>
    </submittedName>
</protein>
<keyword evidence="8" id="KW-1185">Reference proteome</keyword>
<dbReference type="SUPFAM" id="SSF49785">
    <property type="entry name" value="Galactose-binding domain-like"/>
    <property type="match status" value="1"/>
</dbReference>
<dbReference type="PANTHER" id="PTHR42732">
    <property type="entry name" value="BETA-GALACTOSIDASE"/>
    <property type="match status" value="1"/>
</dbReference>
<feature type="domain" description="Glycoside hydrolase family 2 catalytic" evidence="5">
    <location>
        <begin position="301"/>
        <end position="438"/>
    </location>
</feature>
<dbReference type="Proteomes" id="UP001589619">
    <property type="component" value="Unassembled WGS sequence"/>
</dbReference>
<dbReference type="InterPro" id="IPR006104">
    <property type="entry name" value="Glyco_hydro_2_N"/>
</dbReference>
<dbReference type="Pfam" id="PF02837">
    <property type="entry name" value="Glyco_hydro_2_N"/>
    <property type="match status" value="1"/>
</dbReference>
<keyword evidence="2 7" id="KW-0378">Hydrolase</keyword>
<dbReference type="Pfam" id="PF02836">
    <property type="entry name" value="Glyco_hydro_2_C"/>
    <property type="match status" value="1"/>
</dbReference>
<dbReference type="InterPro" id="IPR013783">
    <property type="entry name" value="Ig-like_fold"/>
</dbReference>
<name>A0ABV5VVE6_9BACL</name>
<evidence type="ECO:0000256" key="1">
    <source>
        <dbReference type="ARBA" id="ARBA00007401"/>
    </source>
</evidence>
<evidence type="ECO:0000259" key="6">
    <source>
        <dbReference type="Pfam" id="PF02837"/>
    </source>
</evidence>
<evidence type="ECO:0000313" key="8">
    <source>
        <dbReference type="Proteomes" id="UP001589619"/>
    </source>
</evidence>
<feature type="domain" description="Glycosyl hydrolases family 2 sugar binding" evidence="6">
    <location>
        <begin position="23"/>
        <end position="179"/>
    </location>
</feature>
<organism evidence="7 8">
    <name type="scientific">Paenibacillus hodogayensis</name>
    <dbReference type="NCBI Taxonomy" id="279208"/>
    <lineage>
        <taxon>Bacteria</taxon>
        <taxon>Bacillati</taxon>
        <taxon>Bacillota</taxon>
        <taxon>Bacilli</taxon>
        <taxon>Bacillales</taxon>
        <taxon>Paenibacillaceae</taxon>
        <taxon>Paenibacillus</taxon>
    </lineage>
</organism>
<dbReference type="EMBL" id="JBHMAG010000009">
    <property type="protein sequence ID" value="MFB9752238.1"/>
    <property type="molecule type" value="Genomic_DNA"/>
</dbReference>
<feature type="domain" description="Glycoside hydrolase family 2 immunoglobulin-like beta-sandwich" evidence="4">
    <location>
        <begin position="186"/>
        <end position="293"/>
    </location>
</feature>
<dbReference type="PRINTS" id="PR00132">
    <property type="entry name" value="GLHYDRLASE2"/>
</dbReference>
<dbReference type="GO" id="GO:0016787">
    <property type="term" value="F:hydrolase activity"/>
    <property type="evidence" value="ECO:0007669"/>
    <property type="project" value="UniProtKB-KW"/>
</dbReference>
<dbReference type="InterPro" id="IPR036156">
    <property type="entry name" value="Beta-gal/glucu_dom_sf"/>
</dbReference>
<comment type="similarity">
    <text evidence="1">Belongs to the glycosyl hydrolase 2 family.</text>
</comment>
<dbReference type="SUPFAM" id="SSF49303">
    <property type="entry name" value="beta-Galactosidase/glucuronidase domain"/>
    <property type="match status" value="1"/>
</dbReference>
<evidence type="ECO:0000256" key="3">
    <source>
        <dbReference type="ARBA" id="ARBA00023295"/>
    </source>
</evidence>
<evidence type="ECO:0000256" key="2">
    <source>
        <dbReference type="ARBA" id="ARBA00022801"/>
    </source>
</evidence>
<dbReference type="InterPro" id="IPR006103">
    <property type="entry name" value="Glyco_hydro_2_cat"/>
</dbReference>
<proteinExistence type="inferred from homology"/>
<dbReference type="InterPro" id="IPR051913">
    <property type="entry name" value="GH2_Domain-Containing"/>
</dbReference>
<dbReference type="InterPro" id="IPR008979">
    <property type="entry name" value="Galactose-bd-like_sf"/>
</dbReference>
<accession>A0ABV5VVE6</accession>
<dbReference type="Pfam" id="PF00703">
    <property type="entry name" value="Glyco_hydro_2"/>
    <property type="match status" value="1"/>
</dbReference>
<evidence type="ECO:0000259" key="5">
    <source>
        <dbReference type="Pfam" id="PF02836"/>
    </source>
</evidence>
<evidence type="ECO:0000313" key="7">
    <source>
        <dbReference type="EMBL" id="MFB9752238.1"/>
    </source>
</evidence>
<reference evidence="7 8" key="1">
    <citation type="submission" date="2024-09" db="EMBL/GenBank/DDBJ databases">
        <authorList>
            <person name="Sun Q."/>
            <person name="Mori K."/>
        </authorList>
    </citation>
    <scope>NUCLEOTIDE SEQUENCE [LARGE SCALE GENOMIC DNA]</scope>
    <source>
        <strain evidence="7 8">JCM 12520</strain>
    </source>
</reference>
<keyword evidence="3" id="KW-0326">Glycosidase</keyword>
<dbReference type="Gene3D" id="2.60.120.260">
    <property type="entry name" value="Galactose-binding domain-like"/>
    <property type="match status" value="1"/>
</dbReference>
<comment type="caution">
    <text evidence="7">The sequence shown here is derived from an EMBL/GenBank/DDBJ whole genome shotgun (WGS) entry which is preliminary data.</text>
</comment>
<dbReference type="Gene3D" id="2.60.40.10">
    <property type="entry name" value="Immunoglobulins"/>
    <property type="match status" value="1"/>
</dbReference>
<dbReference type="InterPro" id="IPR006101">
    <property type="entry name" value="Glyco_hydro_2"/>
</dbReference>
<dbReference type="InterPro" id="IPR017853">
    <property type="entry name" value="GH"/>
</dbReference>
<evidence type="ECO:0000259" key="4">
    <source>
        <dbReference type="Pfam" id="PF00703"/>
    </source>
</evidence>